<comment type="caution">
    <text evidence="1">The sequence shown here is derived from an EMBL/GenBank/DDBJ whole genome shotgun (WGS) entry which is preliminary data.</text>
</comment>
<dbReference type="EMBL" id="BSUN01000001">
    <property type="protein sequence ID" value="GMA35412.1"/>
    <property type="molecule type" value="Genomic_DNA"/>
</dbReference>
<reference evidence="2" key="1">
    <citation type="journal article" date="2019" name="Int. J. Syst. Evol. Microbiol.">
        <title>The Global Catalogue of Microorganisms (GCM) 10K type strain sequencing project: providing services to taxonomists for standard genome sequencing and annotation.</title>
        <authorList>
            <consortium name="The Broad Institute Genomics Platform"/>
            <consortium name="The Broad Institute Genome Sequencing Center for Infectious Disease"/>
            <person name="Wu L."/>
            <person name="Ma J."/>
        </authorList>
    </citation>
    <scope>NUCLEOTIDE SEQUENCE [LARGE SCALE GENOMIC DNA]</scope>
    <source>
        <strain evidence="2">NBRC 112299</strain>
    </source>
</reference>
<keyword evidence="2" id="KW-1185">Reference proteome</keyword>
<dbReference type="Proteomes" id="UP001157125">
    <property type="component" value="Unassembled WGS sequence"/>
</dbReference>
<proteinExistence type="predicted"/>
<organism evidence="1 2">
    <name type="scientific">Demequina litorisediminis</name>
    <dbReference type="NCBI Taxonomy" id="1849022"/>
    <lineage>
        <taxon>Bacteria</taxon>
        <taxon>Bacillati</taxon>
        <taxon>Actinomycetota</taxon>
        <taxon>Actinomycetes</taxon>
        <taxon>Micrococcales</taxon>
        <taxon>Demequinaceae</taxon>
        <taxon>Demequina</taxon>
    </lineage>
</organism>
<evidence type="ECO:0000313" key="1">
    <source>
        <dbReference type="EMBL" id="GMA35412.1"/>
    </source>
</evidence>
<name>A0ABQ6IC56_9MICO</name>
<dbReference type="Gene3D" id="3.40.50.2300">
    <property type="match status" value="2"/>
</dbReference>
<protein>
    <submittedName>
        <fullName evidence="1">Uncharacterized protein</fullName>
    </submittedName>
</protein>
<gene>
    <name evidence="1" type="ORF">GCM10025876_16160</name>
</gene>
<evidence type="ECO:0000313" key="2">
    <source>
        <dbReference type="Proteomes" id="UP001157125"/>
    </source>
</evidence>
<sequence length="56" mass="6032">MVALQECGDIPINDTEQYDNGVKVVPAFLLEPKIVTQENAAEVYANDPTLGPLTEG</sequence>
<accession>A0ABQ6IC56</accession>